<dbReference type="STRING" id="1447883.A0A2B7XAE7"/>
<name>A0A2B7XAE7_POLH7</name>
<feature type="transmembrane region" description="Helical" evidence="1">
    <location>
        <begin position="228"/>
        <end position="247"/>
    </location>
</feature>
<dbReference type="Pfam" id="PF01757">
    <property type="entry name" value="Acyl_transf_3"/>
    <property type="match status" value="1"/>
</dbReference>
<feature type="transmembrane region" description="Helical" evidence="1">
    <location>
        <begin position="195"/>
        <end position="222"/>
    </location>
</feature>
<feature type="transmembrane region" description="Helical" evidence="1">
    <location>
        <begin position="331"/>
        <end position="349"/>
    </location>
</feature>
<dbReference type="OrthoDB" id="5405781at2759"/>
<accession>A0A2B7XAE7</accession>
<feature type="transmembrane region" description="Helical" evidence="1">
    <location>
        <begin position="21"/>
        <end position="45"/>
    </location>
</feature>
<gene>
    <name evidence="3" type="ORF">AJ80_08244</name>
</gene>
<dbReference type="InterPro" id="IPR050879">
    <property type="entry name" value="Acyltransferase_3"/>
</dbReference>
<evidence type="ECO:0000256" key="1">
    <source>
        <dbReference type="SAM" id="Phobius"/>
    </source>
</evidence>
<comment type="caution">
    <text evidence="3">The sequence shown here is derived from an EMBL/GenBank/DDBJ whole genome shotgun (WGS) entry which is preliminary data.</text>
</comment>
<feature type="transmembrane region" description="Helical" evidence="1">
    <location>
        <begin position="298"/>
        <end position="319"/>
    </location>
</feature>
<organism evidence="3 4">
    <name type="scientific">Polytolypa hystricis (strain UAMH7299)</name>
    <dbReference type="NCBI Taxonomy" id="1447883"/>
    <lineage>
        <taxon>Eukaryota</taxon>
        <taxon>Fungi</taxon>
        <taxon>Dikarya</taxon>
        <taxon>Ascomycota</taxon>
        <taxon>Pezizomycotina</taxon>
        <taxon>Eurotiomycetes</taxon>
        <taxon>Eurotiomycetidae</taxon>
        <taxon>Onygenales</taxon>
        <taxon>Onygenales incertae sedis</taxon>
        <taxon>Polytolypa</taxon>
    </lineage>
</organism>
<dbReference type="GO" id="GO:0016747">
    <property type="term" value="F:acyltransferase activity, transferring groups other than amino-acyl groups"/>
    <property type="evidence" value="ECO:0007669"/>
    <property type="project" value="InterPro"/>
</dbReference>
<dbReference type="PANTHER" id="PTHR23028:SF128">
    <property type="entry name" value="ACYLTRANSFERASE 3 DOMAIN-CONTAINING PROTEIN"/>
    <property type="match status" value="1"/>
</dbReference>
<feature type="domain" description="Acyltransferase 3" evidence="2">
    <location>
        <begin position="19"/>
        <end position="413"/>
    </location>
</feature>
<feature type="transmembrane region" description="Helical" evidence="1">
    <location>
        <begin position="400"/>
        <end position="421"/>
    </location>
</feature>
<dbReference type="PANTHER" id="PTHR23028">
    <property type="entry name" value="ACETYLTRANSFERASE"/>
    <property type="match status" value="1"/>
</dbReference>
<keyword evidence="1" id="KW-1133">Transmembrane helix</keyword>
<protein>
    <recommendedName>
        <fullName evidence="2">Acyltransferase 3 domain-containing protein</fullName>
    </recommendedName>
</protein>
<dbReference type="EMBL" id="PDNA01000182">
    <property type="protein sequence ID" value="PGH06076.1"/>
    <property type="molecule type" value="Genomic_DNA"/>
</dbReference>
<keyword evidence="1" id="KW-0472">Membrane</keyword>
<keyword evidence="4" id="KW-1185">Reference proteome</keyword>
<evidence type="ECO:0000313" key="3">
    <source>
        <dbReference type="EMBL" id="PGH06076.1"/>
    </source>
</evidence>
<dbReference type="AlphaFoldDB" id="A0A2B7XAE7"/>
<keyword evidence="1" id="KW-0812">Transmembrane</keyword>
<feature type="transmembrane region" description="Helical" evidence="1">
    <location>
        <begin position="115"/>
        <end position="135"/>
    </location>
</feature>
<evidence type="ECO:0000259" key="2">
    <source>
        <dbReference type="Pfam" id="PF01757"/>
    </source>
</evidence>
<proteinExistence type="predicted"/>
<dbReference type="Proteomes" id="UP000224634">
    <property type="component" value="Unassembled WGS sequence"/>
</dbReference>
<reference evidence="3 4" key="1">
    <citation type="submission" date="2017-10" db="EMBL/GenBank/DDBJ databases">
        <title>Comparative genomics in systemic dimorphic fungi from Ajellomycetaceae.</title>
        <authorList>
            <person name="Munoz J.F."/>
            <person name="Mcewen J.G."/>
            <person name="Clay O.K."/>
            <person name="Cuomo C.A."/>
        </authorList>
    </citation>
    <scope>NUCLEOTIDE SEQUENCE [LARGE SCALE GENOMIC DNA]</scope>
    <source>
        <strain evidence="3 4">UAMH7299</strain>
    </source>
</reference>
<sequence>MKYAQTKNSVRVHAVDSTWADGLRGIASIFIVSSHITLCFCRSIVPPSQGYDGPVALFQRPILRLIGQGNAFVAVFFVLLGYVNSLKAISLSRTGSIPDALSNLASSSFRRSGRLIFPAAACTLISWFLCQIGFFDFARRSDAYWLQVTTPVPSASWGQAVYDLAHELVYTWIYKENRYDQPQWALAHLFKGSMYIFMVLLATINATPAFRLSAEVILYIWSWLSNDSIVLINVFAGMVLAELSFYLKPTSPSRLTSPIPYLSALLGLYLCSYPDSFAEQTPWSRQLLELGQRIFPQGAMMGRYWPGLGAQILCFSVLNSPSMRKALSSPVLKWLGGLSYPIYLLHGMVMRSLMAWLTFGPVAISASLHQQTHQQQELADHQQPASFTNTTDLIPQPSPFVILIALPLFFAALLALASSWAKHVEPIFAQTTVRFERFARTLGGGGGVGARKGLDDDEPRKEKRLLLPL</sequence>
<feature type="transmembrane region" description="Helical" evidence="1">
    <location>
        <begin position="65"/>
        <end position="83"/>
    </location>
</feature>
<evidence type="ECO:0000313" key="4">
    <source>
        <dbReference type="Proteomes" id="UP000224634"/>
    </source>
</evidence>
<dbReference type="InterPro" id="IPR002656">
    <property type="entry name" value="Acyl_transf_3_dom"/>
</dbReference>